<comment type="caution">
    <text evidence="2">The sequence shown here is derived from an EMBL/GenBank/DDBJ whole genome shotgun (WGS) entry which is preliminary data.</text>
</comment>
<dbReference type="EMBL" id="JAYWIO010000008">
    <property type="protein sequence ID" value="KAK7243871.1"/>
    <property type="molecule type" value="Genomic_DNA"/>
</dbReference>
<evidence type="ECO:0000313" key="2">
    <source>
        <dbReference type="EMBL" id="KAK7243871.1"/>
    </source>
</evidence>
<dbReference type="PANTHER" id="PTHR31286:SF167">
    <property type="entry name" value="OS09G0268800 PROTEIN"/>
    <property type="match status" value="1"/>
</dbReference>
<evidence type="ECO:0000313" key="3">
    <source>
        <dbReference type="Proteomes" id="UP001372338"/>
    </source>
</evidence>
<reference evidence="2 3" key="1">
    <citation type="submission" date="2024-01" db="EMBL/GenBank/DDBJ databases">
        <title>The genomes of 5 underutilized Papilionoideae crops provide insights into root nodulation and disease resistanc.</title>
        <authorList>
            <person name="Yuan L."/>
        </authorList>
    </citation>
    <scope>NUCLEOTIDE SEQUENCE [LARGE SCALE GENOMIC DNA]</scope>
    <source>
        <strain evidence="2">ZHUSHIDOU_FW_LH</strain>
        <tissue evidence="2">Leaf</tissue>
    </source>
</reference>
<name>A0AAN9HP66_CROPI</name>
<sequence>MKSKQLFLSDVEAAGVVVLEEEVDEVEVEGLSLCLVGKLWTNQHFNVHAFKSTMVAAWKLKKEVVIQQMEKNVFCFPFSSSRDMEFVLKNCPWNFDRHMLVLKCISRDEQPSVINLDKSPFWVRIHDLPMKCNKSS</sequence>
<evidence type="ECO:0000259" key="1">
    <source>
        <dbReference type="Pfam" id="PF14111"/>
    </source>
</evidence>
<accession>A0AAN9HP66</accession>
<gene>
    <name evidence="2" type="ORF">RIF29_38684</name>
</gene>
<dbReference type="PANTHER" id="PTHR31286">
    <property type="entry name" value="GLYCINE-RICH CELL WALL STRUCTURAL PROTEIN 1.8-LIKE"/>
    <property type="match status" value="1"/>
</dbReference>
<proteinExistence type="predicted"/>
<dbReference type="AlphaFoldDB" id="A0AAN9HP66"/>
<dbReference type="InterPro" id="IPR025558">
    <property type="entry name" value="DUF4283"/>
</dbReference>
<dbReference type="InterPro" id="IPR040256">
    <property type="entry name" value="At4g02000-like"/>
</dbReference>
<organism evidence="2 3">
    <name type="scientific">Crotalaria pallida</name>
    <name type="common">Smooth rattlebox</name>
    <name type="synonym">Crotalaria striata</name>
    <dbReference type="NCBI Taxonomy" id="3830"/>
    <lineage>
        <taxon>Eukaryota</taxon>
        <taxon>Viridiplantae</taxon>
        <taxon>Streptophyta</taxon>
        <taxon>Embryophyta</taxon>
        <taxon>Tracheophyta</taxon>
        <taxon>Spermatophyta</taxon>
        <taxon>Magnoliopsida</taxon>
        <taxon>eudicotyledons</taxon>
        <taxon>Gunneridae</taxon>
        <taxon>Pentapetalae</taxon>
        <taxon>rosids</taxon>
        <taxon>fabids</taxon>
        <taxon>Fabales</taxon>
        <taxon>Fabaceae</taxon>
        <taxon>Papilionoideae</taxon>
        <taxon>50 kb inversion clade</taxon>
        <taxon>genistoids sensu lato</taxon>
        <taxon>core genistoids</taxon>
        <taxon>Crotalarieae</taxon>
        <taxon>Crotalaria</taxon>
    </lineage>
</organism>
<protein>
    <recommendedName>
        <fullName evidence="1">DUF4283 domain-containing protein</fullName>
    </recommendedName>
</protein>
<dbReference type="Pfam" id="PF14111">
    <property type="entry name" value="DUF4283"/>
    <property type="match status" value="1"/>
</dbReference>
<feature type="domain" description="DUF4283" evidence="1">
    <location>
        <begin position="30"/>
        <end position="111"/>
    </location>
</feature>
<dbReference type="Proteomes" id="UP001372338">
    <property type="component" value="Unassembled WGS sequence"/>
</dbReference>
<keyword evidence="3" id="KW-1185">Reference proteome</keyword>